<dbReference type="EMBL" id="CAJNOC010002185">
    <property type="protein sequence ID" value="CAF0917628.1"/>
    <property type="molecule type" value="Genomic_DNA"/>
</dbReference>
<accession>A0A814ANW9</accession>
<evidence type="ECO:0000313" key="1">
    <source>
        <dbReference type="EMBL" id="CAF0917628.1"/>
    </source>
</evidence>
<proteinExistence type="predicted"/>
<protein>
    <submittedName>
        <fullName evidence="1">Uncharacterized protein</fullName>
    </submittedName>
</protein>
<name>A0A814ANW9_9BILA</name>
<dbReference type="Proteomes" id="UP000663879">
    <property type="component" value="Unassembled WGS sequence"/>
</dbReference>
<sequence>MPKSLNCPSHIKRIQRRMGVSMIKSEQFMKRHSQRGFRNMEENSSRLSGVGGLETIENYEIKKIQSFLDLKILVPKDTEKFSPLKMDLLLF</sequence>
<keyword evidence="2" id="KW-1185">Reference proteome</keyword>
<reference evidence="1" key="1">
    <citation type="submission" date="2021-02" db="EMBL/GenBank/DDBJ databases">
        <authorList>
            <person name="Nowell W R."/>
        </authorList>
    </citation>
    <scope>NUCLEOTIDE SEQUENCE</scope>
    <source>
        <strain evidence="1">Ploen Becks lab</strain>
    </source>
</reference>
<comment type="caution">
    <text evidence="1">The sequence shown here is derived from an EMBL/GenBank/DDBJ whole genome shotgun (WGS) entry which is preliminary data.</text>
</comment>
<organism evidence="1 2">
    <name type="scientific">Brachionus calyciflorus</name>
    <dbReference type="NCBI Taxonomy" id="104777"/>
    <lineage>
        <taxon>Eukaryota</taxon>
        <taxon>Metazoa</taxon>
        <taxon>Spiralia</taxon>
        <taxon>Gnathifera</taxon>
        <taxon>Rotifera</taxon>
        <taxon>Eurotatoria</taxon>
        <taxon>Monogononta</taxon>
        <taxon>Pseudotrocha</taxon>
        <taxon>Ploima</taxon>
        <taxon>Brachionidae</taxon>
        <taxon>Brachionus</taxon>
    </lineage>
</organism>
<dbReference type="AlphaFoldDB" id="A0A814ANW9"/>
<evidence type="ECO:0000313" key="2">
    <source>
        <dbReference type="Proteomes" id="UP000663879"/>
    </source>
</evidence>
<gene>
    <name evidence="1" type="ORF">OXX778_LOCUS12232</name>
</gene>